<keyword evidence="2" id="KW-1185">Reference proteome</keyword>
<dbReference type="EMBL" id="JAKVTV010000001">
    <property type="protein sequence ID" value="MCH4821874.1"/>
    <property type="molecule type" value="Genomic_DNA"/>
</dbReference>
<sequence length="72" mass="8345">MMKIDNYPVYNASNDTVNCKLVGPEGNAMGGFDIPPRTFRWFDQPSGMVFKFFRKENCLFQIKTGRSKYLIL</sequence>
<reference evidence="1" key="1">
    <citation type="submission" date="2022-03" db="EMBL/GenBank/DDBJ databases">
        <title>Gramella crocea sp. nov., isolated from activated sludge of a seafood processing plant.</title>
        <authorList>
            <person name="Zhang X."/>
        </authorList>
    </citation>
    <scope>NUCLEOTIDE SEQUENCE</scope>
    <source>
        <strain evidence="1">YJ019</strain>
    </source>
</reference>
<dbReference type="AlphaFoldDB" id="A0A9X2A7W0"/>
<comment type="caution">
    <text evidence="1">The sequence shown here is derived from an EMBL/GenBank/DDBJ whole genome shotgun (WGS) entry which is preliminary data.</text>
</comment>
<evidence type="ECO:0000313" key="1">
    <source>
        <dbReference type="EMBL" id="MCH4821874.1"/>
    </source>
</evidence>
<accession>A0A9X2A7W0</accession>
<organism evidence="1 2">
    <name type="scientific">Christiangramia lutea</name>
    <dbReference type="NCBI Taxonomy" id="1607951"/>
    <lineage>
        <taxon>Bacteria</taxon>
        <taxon>Pseudomonadati</taxon>
        <taxon>Bacteroidota</taxon>
        <taxon>Flavobacteriia</taxon>
        <taxon>Flavobacteriales</taxon>
        <taxon>Flavobacteriaceae</taxon>
        <taxon>Christiangramia</taxon>
    </lineage>
</organism>
<gene>
    <name evidence="1" type="ORF">ML462_01710</name>
</gene>
<dbReference type="RefSeq" id="WP_240712000.1">
    <property type="nucleotide sequence ID" value="NZ_JAKVTV010000001.1"/>
</dbReference>
<proteinExistence type="predicted"/>
<dbReference type="Proteomes" id="UP001139226">
    <property type="component" value="Unassembled WGS sequence"/>
</dbReference>
<evidence type="ECO:0000313" key="2">
    <source>
        <dbReference type="Proteomes" id="UP001139226"/>
    </source>
</evidence>
<protein>
    <submittedName>
        <fullName evidence="1">Uncharacterized protein</fullName>
    </submittedName>
</protein>
<name>A0A9X2A7W0_9FLAO</name>